<reference evidence="1" key="1">
    <citation type="submission" date="2020-08" db="EMBL/GenBank/DDBJ databases">
        <title>Multicomponent nature underlies the extraordinary mechanical properties of spider dragline silk.</title>
        <authorList>
            <person name="Kono N."/>
            <person name="Nakamura H."/>
            <person name="Mori M."/>
            <person name="Yoshida Y."/>
            <person name="Ohtoshi R."/>
            <person name="Malay A.D."/>
            <person name="Moran D.A.P."/>
            <person name="Tomita M."/>
            <person name="Numata K."/>
            <person name="Arakawa K."/>
        </authorList>
    </citation>
    <scope>NUCLEOTIDE SEQUENCE</scope>
</reference>
<dbReference type="AlphaFoldDB" id="A0A8X6QZX7"/>
<accession>A0A8X6QZX7</accession>
<evidence type="ECO:0000313" key="1">
    <source>
        <dbReference type="EMBL" id="GFU56971.1"/>
    </source>
</evidence>
<dbReference type="GO" id="GO:0003676">
    <property type="term" value="F:nucleic acid binding"/>
    <property type="evidence" value="ECO:0007669"/>
    <property type="project" value="InterPro"/>
</dbReference>
<sequence length="88" mass="10130">MSTKIHFLQDRPLQGSNLNSTENHWEILKQRIRDGLSLPSSTQSLGEKLIQTCTTISTEIIQNHIETMPRRIRAVIQVNDDPSKYNDK</sequence>
<dbReference type="InterPro" id="IPR036397">
    <property type="entry name" value="RNaseH_sf"/>
</dbReference>
<evidence type="ECO:0000313" key="2">
    <source>
        <dbReference type="Proteomes" id="UP000887013"/>
    </source>
</evidence>
<comment type="caution">
    <text evidence="1">The sequence shown here is derived from an EMBL/GenBank/DDBJ whole genome shotgun (WGS) entry which is preliminary data.</text>
</comment>
<dbReference type="Gene3D" id="3.30.420.10">
    <property type="entry name" value="Ribonuclease H-like superfamily/Ribonuclease H"/>
    <property type="match status" value="1"/>
</dbReference>
<keyword evidence="2" id="KW-1185">Reference proteome</keyword>
<gene>
    <name evidence="1" type="ORF">NPIL_398941</name>
</gene>
<dbReference type="OrthoDB" id="9996331at2759"/>
<name>A0A8X6QZX7_NEPPI</name>
<dbReference type="Proteomes" id="UP000887013">
    <property type="component" value="Unassembled WGS sequence"/>
</dbReference>
<protein>
    <submittedName>
        <fullName evidence="1">Uncharacterized protein</fullName>
    </submittedName>
</protein>
<dbReference type="EMBL" id="BMAW01039738">
    <property type="protein sequence ID" value="GFU56971.1"/>
    <property type="molecule type" value="Genomic_DNA"/>
</dbReference>
<organism evidence="1 2">
    <name type="scientific">Nephila pilipes</name>
    <name type="common">Giant wood spider</name>
    <name type="synonym">Nephila maculata</name>
    <dbReference type="NCBI Taxonomy" id="299642"/>
    <lineage>
        <taxon>Eukaryota</taxon>
        <taxon>Metazoa</taxon>
        <taxon>Ecdysozoa</taxon>
        <taxon>Arthropoda</taxon>
        <taxon>Chelicerata</taxon>
        <taxon>Arachnida</taxon>
        <taxon>Araneae</taxon>
        <taxon>Araneomorphae</taxon>
        <taxon>Entelegynae</taxon>
        <taxon>Araneoidea</taxon>
        <taxon>Nephilidae</taxon>
        <taxon>Nephila</taxon>
    </lineage>
</organism>
<proteinExistence type="predicted"/>